<accession>A0ABC8QXY7</accession>
<evidence type="ECO:0000313" key="2">
    <source>
        <dbReference type="EMBL" id="CAK9137624.1"/>
    </source>
</evidence>
<comment type="caution">
    <text evidence="2">The sequence shown here is derived from an EMBL/GenBank/DDBJ whole genome shotgun (WGS) entry which is preliminary data.</text>
</comment>
<reference evidence="2 3" key="1">
    <citation type="submission" date="2024-02" db="EMBL/GenBank/DDBJ databases">
        <authorList>
            <person name="Vignale AGUSTIN F."/>
            <person name="Sosa J E."/>
            <person name="Modenutti C."/>
        </authorList>
    </citation>
    <scope>NUCLEOTIDE SEQUENCE [LARGE SCALE GENOMIC DNA]</scope>
</reference>
<sequence length="220" mass="21896">MMASGRTMESTTDVVGDGARGGLSDTKNEGLQGVGRYKLLGEVGGAGAGQGDTLSEVGFSVDGVGAGLGYAGVLGNDARAAGRGLSDSRALGNALGRCQGSTGQHQVTLGDARDTRSTRNTLGNIGACGKLDGANGGSDTIVLRNGLGVVGDDACIGAGGGDCVVTWATPLALEMASATAPLGNWRQCQRGASLHGDALGRRGVKLSGAKCPFRLLGYNR</sequence>
<organism evidence="2 3">
    <name type="scientific">Ilex paraguariensis</name>
    <name type="common">yerba mate</name>
    <dbReference type="NCBI Taxonomy" id="185542"/>
    <lineage>
        <taxon>Eukaryota</taxon>
        <taxon>Viridiplantae</taxon>
        <taxon>Streptophyta</taxon>
        <taxon>Embryophyta</taxon>
        <taxon>Tracheophyta</taxon>
        <taxon>Spermatophyta</taxon>
        <taxon>Magnoliopsida</taxon>
        <taxon>eudicotyledons</taxon>
        <taxon>Gunneridae</taxon>
        <taxon>Pentapetalae</taxon>
        <taxon>asterids</taxon>
        <taxon>campanulids</taxon>
        <taxon>Aquifoliales</taxon>
        <taxon>Aquifoliaceae</taxon>
        <taxon>Ilex</taxon>
    </lineage>
</organism>
<gene>
    <name evidence="2" type="ORF">ILEXP_LOCUS4641</name>
</gene>
<evidence type="ECO:0000256" key="1">
    <source>
        <dbReference type="SAM" id="MobiDB-lite"/>
    </source>
</evidence>
<dbReference type="Proteomes" id="UP001642360">
    <property type="component" value="Unassembled WGS sequence"/>
</dbReference>
<name>A0ABC8QXY7_9AQUA</name>
<evidence type="ECO:0000313" key="3">
    <source>
        <dbReference type="Proteomes" id="UP001642360"/>
    </source>
</evidence>
<dbReference type="EMBL" id="CAUOFW020000827">
    <property type="protein sequence ID" value="CAK9137624.1"/>
    <property type="molecule type" value="Genomic_DNA"/>
</dbReference>
<keyword evidence="3" id="KW-1185">Reference proteome</keyword>
<feature type="region of interest" description="Disordered" evidence="1">
    <location>
        <begin position="1"/>
        <end position="27"/>
    </location>
</feature>
<protein>
    <submittedName>
        <fullName evidence="2">Uncharacterized protein</fullName>
    </submittedName>
</protein>
<dbReference type="AlphaFoldDB" id="A0ABC8QXY7"/>
<proteinExistence type="predicted"/>